<dbReference type="Proteomes" id="UP001177744">
    <property type="component" value="Unassembled WGS sequence"/>
</dbReference>
<dbReference type="EMBL" id="JAULJE010000013">
    <property type="protein sequence ID" value="KAK1335325.1"/>
    <property type="molecule type" value="Genomic_DNA"/>
</dbReference>
<proteinExistence type="predicted"/>
<evidence type="ECO:0000313" key="2">
    <source>
        <dbReference type="EMBL" id="KAK1335325.1"/>
    </source>
</evidence>
<feature type="compositionally biased region" description="Basic and acidic residues" evidence="1">
    <location>
        <begin position="1"/>
        <end position="11"/>
    </location>
</feature>
<feature type="region of interest" description="Disordered" evidence="1">
    <location>
        <begin position="1"/>
        <end position="26"/>
    </location>
</feature>
<accession>A0AA40LJP5</accession>
<evidence type="ECO:0000313" key="3">
    <source>
        <dbReference type="Proteomes" id="UP001177744"/>
    </source>
</evidence>
<evidence type="ECO:0000256" key="1">
    <source>
        <dbReference type="SAM" id="MobiDB-lite"/>
    </source>
</evidence>
<organism evidence="2 3">
    <name type="scientific">Cnephaeus nilssonii</name>
    <name type="common">Northern bat</name>
    <name type="synonym">Eptesicus nilssonii</name>
    <dbReference type="NCBI Taxonomy" id="3371016"/>
    <lineage>
        <taxon>Eukaryota</taxon>
        <taxon>Metazoa</taxon>
        <taxon>Chordata</taxon>
        <taxon>Craniata</taxon>
        <taxon>Vertebrata</taxon>
        <taxon>Euteleostomi</taxon>
        <taxon>Mammalia</taxon>
        <taxon>Eutheria</taxon>
        <taxon>Laurasiatheria</taxon>
        <taxon>Chiroptera</taxon>
        <taxon>Yangochiroptera</taxon>
        <taxon>Vespertilionidae</taxon>
        <taxon>Cnephaeus</taxon>
    </lineage>
</organism>
<dbReference type="AlphaFoldDB" id="A0AA40LJP5"/>
<keyword evidence="3" id="KW-1185">Reference proteome</keyword>
<gene>
    <name evidence="2" type="ORF">QTO34_003111</name>
</gene>
<comment type="caution">
    <text evidence="2">The sequence shown here is derived from an EMBL/GenBank/DDBJ whole genome shotgun (WGS) entry which is preliminary data.</text>
</comment>
<reference evidence="2" key="1">
    <citation type="submission" date="2023-06" db="EMBL/GenBank/DDBJ databases">
        <title>Reference genome for the Northern bat (Eptesicus nilssonii), a most northern bat species.</title>
        <authorList>
            <person name="Laine V.N."/>
            <person name="Pulliainen A.T."/>
            <person name="Lilley T.M."/>
        </authorList>
    </citation>
    <scope>NUCLEOTIDE SEQUENCE</scope>
    <source>
        <strain evidence="2">BLF_Eptnil</strain>
        <tissue evidence="2">Kidney</tissue>
    </source>
</reference>
<sequence length="98" mass="10315">MVRCDGEKGAERPASQTIPGRGRGERSAQLVSVLCFPEGAHTTLPSGPQNPPDDKKWCYPAHAWASDPGLLQVLLALTREYAALGTTTQPVSGIGSEG</sequence>
<name>A0AA40LJP5_CNENI</name>
<protein>
    <submittedName>
        <fullName evidence="2">Uncharacterized protein</fullName>
    </submittedName>
</protein>